<evidence type="ECO:0000256" key="1">
    <source>
        <dbReference type="ARBA" id="ARBA00009375"/>
    </source>
</evidence>
<dbReference type="NCBIfam" id="TIGR00071">
    <property type="entry name" value="hisT_truA"/>
    <property type="match status" value="1"/>
</dbReference>
<proteinExistence type="inferred from homology"/>
<dbReference type="Pfam" id="PF01416">
    <property type="entry name" value="PseudoU_synth_1"/>
    <property type="match status" value="2"/>
</dbReference>
<evidence type="ECO:0000256" key="5">
    <source>
        <dbReference type="PIRSR" id="PIRSR001430-1"/>
    </source>
</evidence>
<dbReference type="EMBL" id="CP061275">
    <property type="protein sequence ID" value="QNS01920.1"/>
    <property type="molecule type" value="Genomic_DNA"/>
</dbReference>
<comment type="caution">
    <text evidence="4">Lacks conserved residue(s) required for the propagation of feature annotation.</text>
</comment>
<comment type="subunit">
    <text evidence="4">Homodimer.</text>
</comment>
<comment type="similarity">
    <text evidence="1 4 7">Belongs to the tRNA pseudouridine synthase TruA family.</text>
</comment>
<dbReference type="InterPro" id="IPR020097">
    <property type="entry name" value="PsdUridine_synth_TruA_a/b_dom"/>
</dbReference>
<evidence type="ECO:0000256" key="6">
    <source>
        <dbReference type="PIRSR" id="PIRSR001430-2"/>
    </source>
</evidence>
<dbReference type="HAMAP" id="MF_00171">
    <property type="entry name" value="TruA"/>
    <property type="match status" value="1"/>
</dbReference>
<dbReference type="Gene3D" id="3.30.70.660">
    <property type="entry name" value="Pseudouridine synthase I, catalytic domain, C-terminal subdomain"/>
    <property type="match status" value="1"/>
</dbReference>
<reference evidence="9 10" key="1">
    <citation type="submission" date="2020-09" db="EMBL/GenBank/DDBJ databases">
        <title>Genome sequence of the banana aphid, Pentalonia nigronervosa Coquerel (Hemiptera: Aphididae) and its symbionts.</title>
        <authorList>
            <person name="Mathers T.C."/>
            <person name="Mugford S.T."/>
            <person name="Hogenhout S.A."/>
            <person name="Tripathi L."/>
        </authorList>
    </citation>
    <scope>NUCLEOTIDE SEQUENCE [LARGE SCALE GENOMIC DNA]</scope>
    <source>
        <strain evidence="9">Ba4</strain>
    </source>
</reference>
<evidence type="ECO:0000256" key="3">
    <source>
        <dbReference type="ARBA" id="ARBA00023235"/>
    </source>
</evidence>
<dbReference type="Gene3D" id="3.30.70.580">
    <property type="entry name" value="Pseudouridine synthase I, catalytic domain, N-terminal subdomain"/>
    <property type="match status" value="1"/>
</dbReference>
<feature type="binding site" evidence="4 6">
    <location>
        <position position="115"/>
    </location>
    <ligand>
        <name>substrate</name>
    </ligand>
</feature>
<feature type="domain" description="Pseudouridine synthase I TruA alpha/beta" evidence="8">
    <location>
        <begin position="14"/>
        <end position="109"/>
    </location>
</feature>
<dbReference type="PANTHER" id="PTHR11142:SF0">
    <property type="entry name" value="TRNA PSEUDOURIDINE SYNTHASE-LIKE 1"/>
    <property type="match status" value="1"/>
</dbReference>
<evidence type="ECO:0000313" key="9">
    <source>
        <dbReference type="EMBL" id="QNS01920.1"/>
    </source>
</evidence>
<name>A0A7H1AZL5_9GAMM</name>
<dbReference type="InterPro" id="IPR020095">
    <property type="entry name" value="PsdUridine_synth_TruA_C"/>
</dbReference>
<feature type="active site" description="Nucleophile" evidence="4 5">
    <location>
        <position position="57"/>
    </location>
</feature>
<comment type="catalytic activity">
    <reaction evidence="4 7">
        <text>uridine(38/39/40) in tRNA = pseudouridine(38/39/40) in tRNA</text>
        <dbReference type="Rhea" id="RHEA:22376"/>
        <dbReference type="Rhea" id="RHEA-COMP:10085"/>
        <dbReference type="Rhea" id="RHEA-COMP:10087"/>
        <dbReference type="ChEBI" id="CHEBI:65314"/>
        <dbReference type="ChEBI" id="CHEBI:65315"/>
        <dbReference type="EC" id="5.4.99.12"/>
    </reaction>
</comment>
<keyword evidence="2 4" id="KW-0819">tRNA processing</keyword>
<dbReference type="PIRSF" id="PIRSF001430">
    <property type="entry name" value="tRNA_psdUrid_synth"/>
    <property type="match status" value="1"/>
</dbReference>
<dbReference type="GO" id="GO:0160147">
    <property type="term" value="F:tRNA pseudouridine(38-40) synthase activity"/>
    <property type="evidence" value="ECO:0007669"/>
    <property type="project" value="UniProtKB-EC"/>
</dbReference>
<gene>
    <name evidence="4 9" type="primary">truA</name>
    <name evidence="9" type="ORF">ICW73_00310</name>
</gene>
<dbReference type="InterPro" id="IPR020094">
    <property type="entry name" value="TruA/RsuA/RluB/E/F_N"/>
</dbReference>
<feature type="domain" description="Pseudouridine synthase I TruA alpha/beta" evidence="8">
    <location>
        <begin position="150"/>
        <end position="250"/>
    </location>
</feature>
<accession>A0A7H1AZL5</accession>
<dbReference type="AlphaFoldDB" id="A0A7H1AZL5"/>
<protein>
    <recommendedName>
        <fullName evidence="4">tRNA pseudouridine synthase A</fullName>
        <ecNumber evidence="4">5.4.99.12</ecNumber>
    </recommendedName>
    <alternativeName>
        <fullName evidence="4">tRNA pseudouridine(38-40) synthase</fullName>
    </alternativeName>
    <alternativeName>
        <fullName evidence="4">tRNA pseudouridylate synthase I</fullName>
    </alternativeName>
    <alternativeName>
        <fullName evidence="4">tRNA-uridine isomerase I</fullName>
    </alternativeName>
</protein>
<dbReference type="GO" id="GO:0031119">
    <property type="term" value="P:tRNA pseudouridine synthesis"/>
    <property type="evidence" value="ECO:0007669"/>
    <property type="project" value="UniProtKB-UniRule"/>
</dbReference>
<evidence type="ECO:0000313" key="10">
    <source>
        <dbReference type="Proteomes" id="UP000516346"/>
    </source>
</evidence>
<dbReference type="GO" id="GO:0003723">
    <property type="term" value="F:RNA binding"/>
    <property type="evidence" value="ECO:0007669"/>
    <property type="project" value="InterPro"/>
</dbReference>
<evidence type="ECO:0000256" key="4">
    <source>
        <dbReference type="HAMAP-Rule" id="MF_00171"/>
    </source>
</evidence>
<dbReference type="PANTHER" id="PTHR11142">
    <property type="entry name" value="PSEUDOURIDYLATE SYNTHASE"/>
    <property type="match status" value="1"/>
</dbReference>
<dbReference type="EC" id="5.4.99.12" evidence="4"/>
<dbReference type="InterPro" id="IPR001406">
    <property type="entry name" value="PsdUridine_synth_TruA"/>
</dbReference>
<comment type="function">
    <text evidence="4">Formation of pseudouridine at positions 38, 39 and 40 in the anticodon stem and loop of transfer RNAs.</text>
</comment>
<keyword evidence="3 4" id="KW-0413">Isomerase</keyword>
<evidence type="ECO:0000256" key="2">
    <source>
        <dbReference type="ARBA" id="ARBA00022694"/>
    </source>
</evidence>
<dbReference type="FunFam" id="3.30.70.580:FF:000001">
    <property type="entry name" value="tRNA pseudouridine synthase A"/>
    <property type="match status" value="1"/>
</dbReference>
<sequence>MKKHQIKKFALGIEYDGSAYHGWQRQKTVPSIQEEIENVLSYIANHKVKVTCAGRTDAGVHSIGQVVHFNTTSNRNESSWTVGVNSYLSHNIAVKWIKEVPKHFNARYSAVTRTYRYIIYNYSFRSSIFYNKSNHIYKKLNTDDMFFESQYLLGEHDFSSFRAIGCQSYSPWRKITQLNVYRRNNWVIIEITANSFLHHMVRNIVGVLIEIGLAKRKKYWMQELLKKKNRLYAGITAPSKGLYLSFVEYPAYFNLPQMSYVPVFLS</sequence>
<dbReference type="SUPFAM" id="SSF55120">
    <property type="entry name" value="Pseudouridine synthase"/>
    <property type="match status" value="1"/>
</dbReference>
<dbReference type="CDD" id="cd02570">
    <property type="entry name" value="PseudoU_synth_EcTruA"/>
    <property type="match status" value="1"/>
</dbReference>
<organism evidence="9 10">
    <name type="scientific">Buchnera aphidicola</name>
    <name type="common">Pentalonia nigronervosa</name>
    <dbReference type="NCBI Taxonomy" id="1309793"/>
    <lineage>
        <taxon>Bacteria</taxon>
        <taxon>Pseudomonadati</taxon>
        <taxon>Pseudomonadota</taxon>
        <taxon>Gammaproteobacteria</taxon>
        <taxon>Enterobacterales</taxon>
        <taxon>Erwiniaceae</taxon>
        <taxon>Buchnera</taxon>
    </lineage>
</organism>
<dbReference type="Proteomes" id="UP000516346">
    <property type="component" value="Chromosome"/>
</dbReference>
<dbReference type="InterPro" id="IPR020103">
    <property type="entry name" value="PsdUridine_synth_cat_dom_sf"/>
</dbReference>
<evidence type="ECO:0000259" key="8">
    <source>
        <dbReference type="Pfam" id="PF01416"/>
    </source>
</evidence>
<evidence type="ECO:0000256" key="7">
    <source>
        <dbReference type="RuleBase" id="RU003792"/>
    </source>
</evidence>